<dbReference type="RefSeq" id="WP_281736795.1">
    <property type="nucleotide sequence ID" value="NZ_JAKETQ010000002.1"/>
</dbReference>
<organism evidence="2 3">
    <name type="scientific">Paradevosia shaoguanensis</name>
    <dbReference type="NCBI Taxonomy" id="1335043"/>
    <lineage>
        <taxon>Bacteria</taxon>
        <taxon>Pseudomonadati</taxon>
        <taxon>Pseudomonadota</taxon>
        <taxon>Alphaproteobacteria</taxon>
        <taxon>Hyphomicrobiales</taxon>
        <taxon>Devosiaceae</taxon>
        <taxon>Paradevosia</taxon>
    </lineage>
</organism>
<gene>
    <name evidence="2" type="ORF">ML536_17895</name>
</gene>
<sequence length="67" mass="7243">MNKTWYRAAPGVEWVNGARVPDDGRVQLTAFEASYDLSLGRISPEPGDEEAPATPSKARGRAAKVVE</sequence>
<feature type="compositionally biased region" description="Basic residues" evidence="1">
    <location>
        <begin position="58"/>
        <end position="67"/>
    </location>
</feature>
<proteinExistence type="predicted"/>
<dbReference type="EMBL" id="JALAZD010000002">
    <property type="protein sequence ID" value="MCI0128708.1"/>
    <property type="molecule type" value="Genomic_DNA"/>
</dbReference>
<evidence type="ECO:0000313" key="3">
    <source>
        <dbReference type="Proteomes" id="UP001156140"/>
    </source>
</evidence>
<keyword evidence="3" id="KW-1185">Reference proteome</keyword>
<evidence type="ECO:0000256" key="1">
    <source>
        <dbReference type="SAM" id="MobiDB-lite"/>
    </source>
</evidence>
<feature type="region of interest" description="Disordered" evidence="1">
    <location>
        <begin position="39"/>
        <end position="67"/>
    </location>
</feature>
<dbReference type="AlphaFoldDB" id="A0AA41QQH3"/>
<protein>
    <submittedName>
        <fullName evidence="2">Uncharacterized protein</fullName>
    </submittedName>
</protein>
<name>A0AA41QQH3_9HYPH</name>
<evidence type="ECO:0000313" key="2">
    <source>
        <dbReference type="EMBL" id="MCI0128708.1"/>
    </source>
</evidence>
<accession>A0AA41QQH3</accession>
<reference evidence="2" key="1">
    <citation type="submission" date="2022-03" db="EMBL/GenBank/DDBJ databases">
        <title>The complete genome sequence of a Methyloterrigena soli.</title>
        <authorList>
            <person name="Zi Z."/>
        </authorList>
    </citation>
    <scope>NUCLEOTIDE SEQUENCE</scope>
    <source>
        <strain evidence="2">M48</strain>
    </source>
</reference>
<comment type="caution">
    <text evidence="2">The sequence shown here is derived from an EMBL/GenBank/DDBJ whole genome shotgun (WGS) entry which is preliminary data.</text>
</comment>
<dbReference type="Proteomes" id="UP001156140">
    <property type="component" value="Unassembled WGS sequence"/>
</dbReference>